<keyword evidence="3" id="KW-0645">Protease</keyword>
<comment type="caution">
    <text evidence="3">The sequence shown here is derived from an EMBL/GenBank/DDBJ whole genome shotgun (WGS) entry which is preliminary data.</text>
</comment>
<dbReference type="GO" id="GO:0008233">
    <property type="term" value="F:peptidase activity"/>
    <property type="evidence" value="ECO:0007669"/>
    <property type="project" value="UniProtKB-KW"/>
</dbReference>
<dbReference type="Proteomes" id="UP000781958">
    <property type="component" value="Unassembled WGS sequence"/>
</dbReference>
<reference evidence="3 4" key="1">
    <citation type="submission" date="2021-03" db="EMBL/GenBank/DDBJ databases">
        <title>Genomic Encyclopedia of Type Strains, Phase III (KMG-III): the genomes of soil and plant-associated and newly described type strains.</title>
        <authorList>
            <person name="Whitman W."/>
        </authorList>
    </citation>
    <scope>NUCLEOTIDE SEQUENCE [LARGE SCALE GENOMIC DNA]</scope>
    <source>
        <strain evidence="3 4">IMMIB AFH-6</strain>
    </source>
</reference>
<dbReference type="InterPro" id="IPR029062">
    <property type="entry name" value="Class_I_gatase-like"/>
</dbReference>
<dbReference type="GO" id="GO:0006508">
    <property type="term" value="P:proteolysis"/>
    <property type="evidence" value="ECO:0007669"/>
    <property type="project" value="UniProtKB-KW"/>
</dbReference>
<dbReference type="Gene3D" id="3.40.50.880">
    <property type="match status" value="1"/>
</dbReference>
<keyword evidence="4" id="KW-1185">Reference proteome</keyword>
<gene>
    <name evidence="3" type="ORF">J2851_006607</name>
</gene>
<sequence length="146" mass="15468">MSAKHHVVVLVADGYQELEFWYPLLRLREERIAVDVVGLEEDRTYLSRLGYPVIPDHAVSSVSASGYTGVVVPGGSAGSAIARTPELVRFVADAAASGAVVGVVSQAAEVLDAARITATAHVAGRDADDLPSFFNRFMNALTEAAR</sequence>
<dbReference type="Pfam" id="PF01965">
    <property type="entry name" value="DJ-1_PfpI"/>
    <property type="match status" value="1"/>
</dbReference>
<dbReference type="SUPFAM" id="SSF52317">
    <property type="entry name" value="Class I glutamine amidotransferase-like"/>
    <property type="match status" value="1"/>
</dbReference>
<keyword evidence="3" id="KW-0378">Hydrolase</keyword>
<dbReference type="InterPro" id="IPR002818">
    <property type="entry name" value="DJ-1/PfpI"/>
</dbReference>
<dbReference type="RefSeq" id="WP_209772385.1">
    <property type="nucleotide sequence ID" value="NZ_JAGINP010000035.1"/>
</dbReference>
<proteinExistence type="inferred from homology"/>
<dbReference type="GO" id="GO:0016798">
    <property type="term" value="F:hydrolase activity, acting on glycosyl bonds"/>
    <property type="evidence" value="ECO:0007669"/>
    <property type="project" value="UniProtKB-KW"/>
</dbReference>
<evidence type="ECO:0000259" key="2">
    <source>
        <dbReference type="Pfam" id="PF01965"/>
    </source>
</evidence>
<organism evidence="3 4">
    <name type="scientific">Azospirillum rugosum</name>
    <dbReference type="NCBI Taxonomy" id="416170"/>
    <lineage>
        <taxon>Bacteria</taxon>
        <taxon>Pseudomonadati</taxon>
        <taxon>Pseudomonadota</taxon>
        <taxon>Alphaproteobacteria</taxon>
        <taxon>Rhodospirillales</taxon>
        <taxon>Azospirillaceae</taxon>
        <taxon>Azospirillum</taxon>
    </lineage>
</organism>
<evidence type="ECO:0000313" key="4">
    <source>
        <dbReference type="Proteomes" id="UP000781958"/>
    </source>
</evidence>
<evidence type="ECO:0000313" key="3">
    <source>
        <dbReference type="EMBL" id="MBP2296789.1"/>
    </source>
</evidence>
<dbReference type="InterPro" id="IPR006286">
    <property type="entry name" value="C56_PfpI-like"/>
</dbReference>
<dbReference type="PANTHER" id="PTHR42733">
    <property type="entry name" value="DJ-1 PROTEIN"/>
    <property type="match status" value="1"/>
</dbReference>
<keyword evidence="3" id="KW-0326">Glycosidase</keyword>
<feature type="domain" description="DJ-1/PfpI" evidence="2">
    <location>
        <begin position="6"/>
        <end position="122"/>
    </location>
</feature>
<protein>
    <submittedName>
        <fullName evidence="3">Protease I</fullName>
        <ecNumber evidence="3">3.2.-.-</ecNumber>
    </submittedName>
</protein>
<accession>A0ABS4SW59</accession>
<dbReference type="EC" id="3.2.-.-" evidence="3"/>
<name>A0ABS4SW59_9PROT</name>
<evidence type="ECO:0000256" key="1">
    <source>
        <dbReference type="ARBA" id="ARBA00008542"/>
    </source>
</evidence>
<dbReference type="PANTHER" id="PTHR42733:SF13">
    <property type="entry name" value="DJ-1_PFPI DOMAIN-CONTAINING PROTEIN"/>
    <property type="match status" value="1"/>
</dbReference>
<comment type="similarity">
    <text evidence="1">Belongs to the peptidase C56 family.</text>
</comment>
<dbReference type="EMBL" id="JAGINP010000035">
    <property type="protein sequence ID" value="MBP2296789.1"/>
    <property type="molecule type" value="Genomic_DNA"/>
</dbReference>